<evidence type="ECO:0000256" key="1">
    <source>
        <dbReference type="SAM" id="Phobius"/>
    </source>
</evidence>
<organism evidence="2 3">
    <name type="scientific">Phocoenobacter skyensis</name>
    <dbReference type="NCBI Taxonomy" id="97481"/>
    <lineage>
        <taxon>Bacteria</taxon>
        <taxon>Pseudomonadati</taxon>
        <taxon>Pseudomonadota</taxon>
        <taxon>Gammaproteobacteria</taxon>
        <taxon>Pasteurellales</taxon>
        <taxon>Pasteurellaceae</taxon>
        <taxon>Phocoenobacter</taxon>
    </lineage>
</organism>
<feature type="transmembrane region" description="Helical" evidence="1">
    <location>
        <begin position="103"/>
        <end position="123"/>
    </location>
</feature>
<keyword evidence="1" id="KW-0812">Transmembrane</keyword>
<feature type="transmembrane region" description="Helical" evidence="1">
    <location>
        <begin position="135"/>
        <end position="161"/>
    </location>
</feature>
<reference evidence="2" key="1">
    <citation type="journal article" date="2023" name="Front. Microbiol.">
        <title>Phylogeography and host specificity of Pasteurellaceae pathogenic to sea-farmed fish in the north-east Atlantic.</title>
        <authorList>
            <person name="Gulla S."/>
            <person name="Colquhoun D.J."/>
            <person name="Olsen A.B."/>
            <person name="Spilsberg B."/>
            <person name="Lagesen K."/>
            <person name="Aakesson C.P."/>
            <person name="Strom S."/>
            <person name="Manji F."/>
            <person name="Birkbeck T.H."/>
            <person name="Nilsen H.K."/>
        </authorList>
    </citation>
    <scope>NUCLEOTIDE SEQUENCE</scope>
    <source>
        <strain evidence="2">98B1</strain>
    </source>
</reference>
<name>A0AAJ6ND79_9PAST</name>
<evidence type="ECO:0000313" key="2">
    <source>
        <dbReference type="EMBL" id="MDP8174627.1"/>
    </source>
</evidence>
<sequence length="304" mass="35808">MNNYKYLKDLFINKKELEIYTKFVLKYNIYIILGITLFSIIIGGMIIVNYLNKIEEISIFPALIFNTESLISIIIVLFLFTTCVFYFPLLIIIIYYEKYKSKLFYFLFISICLLSSFVIFKNIDLNLDYVEPFNAPFIYVCCTLYFILIFCLFILYGYIFYRLKSTAPVTRHFAMPLTAIFLFLFFSKLSQITMKPIGFYENDINSKWYLLDKRFIQNKYSDLAPDGNFYIDVEEVERLKNKFGNSKGKCSKDHMPKNALCGYFAWNLGEEKVFCPSNIDNTLKINAKKECLLINGEYLSQSLN</sequence>
<protein>
    <submittedName>
        <fullName evidence="2">Uncharacterized protein</fullName>
    </submittedName>
</protein>
<gene>
    <name evidence="2" type="ORF">QJU97_04030</name>
</gene>
<feature type="transmembrane region" description="Helical" evidence="1">
    <location>
        <begin position="173"/>
        <end position="190"/>
    </location>
</feature>
<feature type="transmembrane region" description="Helical" evidence="1">
    <location>
        <begin position="71"/>
        <end position="96"/>
    </location>
</feature>
<comment type="caution">
    <text evidence="2">The sequence shown here is derived from an EMBL/GenBank/DDBJ whole genome shotgun (WGS) entry which is preliminary data.</text>
</comment>
<proteinExistence type="predicted"/>
<dbReference type="Proteomes" id="UP001231736">
    <property type="component" value="Unassembled WGS sequence"/>
</dbReference>
<feature type="transmembrane region" description="Helical" evidence="1">
    <location>
        <begin position="29"/>
        <end position="51"/>
    </location>
</feature>
<dbReference type="AlphaFoldDB" id="A0AAJ6ND79"/>
<evidence type="ECO:0000313" key="3">
    <source>
        <dbReference type="Proteomes" id="UP001231736"/>
    </source>
</evidence>
<keyword evidence="1" id="KW-1133">Transmembrane helix</keyword>
<dbReference type="RefSeq" id="WP_306375733.1">
    <property type="nucleotide sequence ID" value="NZ_JASAYT010000009.1"/>
</dbReference>
<accession>A0AAJ6ND79</accession>
<keyword evidence="1" id="KW-0472">Membrane</keyword>
<dbReference type="EMBL" id="JASAYT010000009">
    <property type="protein sequence ID" value="MDP8174627.1"/>
    <property type="molecule type" value="Genomic_DNA"/>
</dbReference>